<organism evidence="2 3">
    <name type="scientific">Kosmotoga arenicorallina S304</name>
    <dbReference type="NCBI Taxonomy" id="1453497"/>
    <lineage>
        <taxon>Bacteria</taxon>
        <taxon>Thermotogati</taxon>
        <taxon>Thermotogota</taxon>
        <taxon>Thermotogae</taxon>
        <taxon>Kosmotogales</taxon>
        <taxon>Kosmotogaceae</taxon>
        <taxon>Kosmotoga</taxon>
    </lineage>
</organism>
<dbReference type="Proteomes" id="UP000077339">
    <property type="component" value="Unassembled WGS sequence"/>
</dbReference>
<evidence type="ECO:0000259" key="1">
    <source>
        <dbReference type="Pfam" id="PF11074"/>
    </source>
</evidence>
<keyword evidence="3" id="KW-1185">Reference proteome</keyword>
<name>A0A176K197_9BACT</name>
<dbReference type="InterPro" id="IPR011604">
    <property type="entry name" value="PDDEXK-like_dom_sf"/>
</dbReference>
<comment type="caution">
    <text evidence="2">The sequence shown here is derived from an EMBL/GenBank/DDBJ whole genome shotgun (WGS) entry which is preliminary data.</text>
</comment>
<dbReference type="PATRIC" id="fig|1453497.3.peg.89"/>
<dbReference type="Pfam" id="PF11074">
    <property type="entry name" value="DUF2779"/>
    <property type="match status" value="1"/>
</dbReference>
<accession>A0A176K197</accession>
<dbReference type="Gene3D" id="3.90.320.10">
    <property type="match status" value="1"/>
</dbReference>
<reference evidence="2 3" key="1">
    <citation type="submission" date="2014-02" db="EMBL/GenBank/DDBJ databases">
        <title>Kosmotoga genome sequencing.</title>
        <authorList>
            <person name="Pollo S.M."/>
            <person name="Charchuk R."/>
            <person name="Nesbo C.L."/>
        </authorList>
    </citation>
    <scope>NUCLEOTIDE SEQUENCE [LARGE SCALE GENOMIC DNA]</scope>
    <source>
        <strain evidence="2 3">S304</strain>
    </source>
</reference>
<evidence type="ECO:0000313" key="2">
    <source>
        <dbReference type="EMBL" id="OAA30198.1"/>
    </source>
</evidence>
<dbReference type="RefSeq" id="WP_068347608.1">
    <property type="nucleotide sequence ID" value="NZ_JFHK01000013.1"/>
</dbReference>
<feature type="domain" description="DUF2779" evidence="1">
    <location>
        <begin position="293"/>
        <end position="419"/>
    </location>
</feature>
<dbReference type="AlphaFoldDB" id="A0A176K197"/>
<gene>
    <name evidence="2" type="ORF">AT15_00395</name>
</gene>
<dbReference type="OrthoDB" id="9783873at2"/>
<protein>
    <recommendedName>
        <fullName evidence="1">DUF2779 domain-containing protein</fullName>
    </recommendedName>
</protein>
<dbReference type="EMBL" id="JFHK01000013">
    <property type="protein sequence ID" value="OAA30198.1"/>
    <property type="molecule type" value="Genomic_DNA"/>
</dbReference>
<evidence type="ECO:0000313" key="3">
    <source>
        <dbReference type="Proteomes" id="UP000077339"/>
    </source>
</evidence>
<proteinExistence type="predicted"/>
<dbReference type="InterPro" id="IPR021301">
    <property type="entry name" value="DUF2779"/>
</dbReference>
<sequence>MKMINKYSFLEFEKCPVRGWFAHNSFQKSELSIAEKFRIRQGIEIGKRARNLFPGGILVEAMEPNEAVRDTSLLLNNQSVETIFEPAFFDDNFIARADMVRKAQNGLEVYEVKSSLSTTSRIRDYIKDLAYTVMVIEDSGYRVSDAKLILVSKDYRKGDEDSKLFDTVDVFNKVCEQKSDLYLKKTTAPGVINSSKRPDGKLSYTCRNCEYLSSCFNLKREFSIFELPRFGKKKTELHLNEGIFYIKDVSIDDLKNDPKLLRVYRAITDGKTIVDGRDLLCEKLTSLQYPIGYLDFETVSTAIPLYNNIAPYERIPYQYSLHVLKKPGWILEHKEFLFSNPSSDETYELAKQLVKDAKECKTLMAHHASTEKSIILWLADRFSNPELSNQLKAMSDLLVDSQSLIENHVYHPEFHGSFSIKKVLPALVKELSYEGMHIHNGDDAQYIFANMALDNYPPGEMAEIRKDMLEYCKLDTLAMVEIHKKLIELAWN</sequence>